<evidence type="ECO:0000256" key="1">
    <source>
        <dbReference type="ARBA" id="ARBA00023015"/>
    </source>
</evidence>
<evidence type="ECO:0000256" key="3">
    <source>
        <dbReference type="ARBA" id="ARBA00023163"/>
    </source>
</evidence>
<dbReference type="InterPro" id="IPR018060">
    <property type="entry name" value="HTH_AraC"/>
</dbReference>
<dbReference type="InterPro" id="IPR050204">
    <property type="entry name" value="AraC_XylS_family_regulators"/>
</dbReference>
<dbReference type="InterPro" id="IPR018062">
    <property type="entry name" value="HTH_AraC-typ_CS"/>
</dbReference>
<dbReference type="SMART" id="SM00342">
    <property type="entry name" value="HTH_ARAC"/>
    <property type="match status" value="1"/>
</dbReference>
<dbReference type="PANTHER" id="PTHR46796">
    <property type="entry name" value="HTH-TYPE TRANSCRIPTIONAL ACTIVATOR RHAS-RELATED"/>
    <property type="match status" value="1"/>
</dbReference>
<evidence type="ECO:0000256" key="2">
    <source>
        <dbReference type="ARBA" id="ARBA00023125"/>
    </source>
</evidence>
<dbReference type="PANTHER" id="PTHR46796:SF6">
    <property type="entry name" value="ARAC SUBFAMILY"/>
    <property type="match status" value="1"/>
</dbReference>
<dbReference type="AlphaFoldDB" id="A0A1M6IJF9"/>
<evidence type="ECO:0000313" key="6">
    <source>
        <dbReference type="Proteomes" id="UP000189935"/>
    </source>
</evidence>
<evidence type="ECO:0000259" key="4">
    <source>
        <dbReference type="PROSITE" id="PS01124"/>
    </source>
</evidence>
<keyword evidence="2" id="KW-0238">DNA-binding</keyword>
<dbReference type="PROSITE" id="PS00041">
    <property type="entry name" value="HTH_ARAC_FAMILY_1"/>
    <property type="match status" value="1"/>
</dbReference>
<dbReference type="GO" id="GO:0003700">
    <property type="term" value="F:DNA-binding transcription factor activity"/>
    <property type="evidence" value="ECO:0007669"/>
    <property type="project" value="InterPro"/>
</dbReference>
<protein>
    <submittedName>
        <fullName evidence="5">Transcriptional regulator, AraC family</fullName>
    </submittedName>
</protein>
<accession>A0A1M6IJF9</accession>
<dbReference type="PROSITE" id="PS01124">
    <property type="entry name" value="HTH_ARAC_FAMILY_2"/>
    <property type="match status" value="1"/>
</dbReference>
<dbReference type="InterPro" id="IPR009057">
    <property type="entry name" value="Homeodomain-like_sf"/>
</dbReference>
<dbReference type="GO" id="GO:0043565">
    <property type="term" value="F:sequence-specific DNA binding"/>
    <property type="evidence" value="ECO:0007669"/>
    <property type="project" value="InterPro"/>
</dbReference>
<reference evidence="5 6" key="1">
    <citation type="submission" date="2016-11" db="EMBL/GenBank/DDBJ databases">
        <authorList>
            <person name="Jaros S."/>
            <person name="Januszkiewicz K."/>
            <person name="Wedrychowicz H."/>
        </authorList>
    </citation>
    <scope>NUCLEOTIDE SEQUENCE [LARGE SCALE GENOMIC DNA]</scope>
    <source>
        <strain evidence="5 6">GAS499</strain>
    </source>
</reference>
<dbReference type="EMBL" id="LT670844">
    <property type="protein sequence ID" value="SHJ34548.1"/>
    <property type="molecule type" value="Genomic_DNA"/>
</dbReference>
<proteinExistence type="predicted"/>
<evidence type="ECO:0000313" key="5">
    <source>
        <dbReference type="EMBL" id="SHJ34548.1"/>
    </source>
</evidence>
<sequence>MGPDDQIEWHQRHPDARHPFLVKRMSWAWFSAELVRIQPTELGYRVKGDAAYLALHDFVRSDGETTMNGGSRSTLTDVRDKLTFVPIGSSAEGWNRFKGRVSSVFAVHLAPPRSDHDASDISNIPPSLYFENNNLKATLLKLQSVLDGSGIDDHAYAQTLGLLLLWELRHAADPQSPQLKPLRGGLTAFQLRRIKEFVDAHTTKEIGISDLANLVGLSQFHLIRAFKNSVGLSPYQYVLSARISAAKELLSNSDRSIADVALAVGFTDSSQLNRVFLKLIGVTPTAFRRENGLG</sequence>
<organism evidence="5 6">
    <name type="scientific">Bradyrhizobium lablabi</name>
    <dbReference type="NCBI Taxonomy" id="722472"/>
    <lineage>
        <taxon>Bacteria</taxon>
        <taxon>Pseudomonadati</taxon>
        <taxon>Pseudomonadota</taxon>
        <taxon>Alphaproteobacteria</taxon>
        <taxon>Hyphomicrobiales</taxon>
        <taxon>Nitrobacteraceae</taxon>
        <taxon>Bradyrhizobium</taxon>
    </lineage>
</organism>
<gene>
    <name evidence="5" type="ORF">SAMN05444159_0378</name>
</gene>
<feature type="domain" description="HTH araC/xylS-type" evidence="4">
    <location>
        <begin position="192"/>
        <end position="290"/>
    </location>
</feature>
<dbReference type="Pfam" id="PF12833">
    <property type="entry name" value="HTH_18"/>
    <property type="match status" value="1"/>
</dbReference>
<dbReference type="Gene3D" id="1.10.10.60">
    <property type="entry name" value="Homeodomain-like"/>
    <property type="match status" value="2"/>
</dbReference>
<dbReference type="Proteomes" id="UP000189935">
    <property type="component" value="Chromosome I"/>
</dbReference>
<name>A0A1M6IJF9_9BRAD</name>
<dbReference type="OrthoDB" id="9806208at2"/>
<dbReference type="SUPFAM" id="SSF46689">
    <property type="entry name" value="Homeodomain-like"/>
    <property type="match status" value="2"/>
</dbReference>
<keyword evidence="3" id="KW-0804">Transcription</keyword>
<keyword evidence="1" id="KW-0805">Transcription regulation</keyword>